<evidence type="ECO:0000313" key="1">
    <source>
        <dbReference type="EMBL" id="KAI8535286.1"/>
    </source>
</evidence>
<proteinExistence type="predicted"/>
<organism evidence="1 2">
    <name type="scientific">Rhododendron molle</name>
    <name type="common">Chinese azalea</name>
    <name type="synonym">Azalea mollis</name>
    <dbReference type="NCBI Taxonomy" id="49168"/>
    <lineage>
        <taxon>Eukaryota</taxon>
        <taxon>Viridiplantae</taxon>
        <taxon>Streptophyta</taxon>
        <taxon>Embryophyta</taxon>
        <taxon>Tracheophyta</taxon>
        <taxon>Spermatophyta</taxon>
        <taxon>Magnoliopsida</taxon>
        <taxon>eudicotyledons</taxon>
        <taxon>Gunneridae</taxon>
        <taxon>Pentapetalae</taxon>
        <taxon>asterids</taxon>
        <taxon>Ericales</taxon>
        <taxon>Ericaceae</taxon>
        <taxon>Ericoideae</taxon>
        <taxon>Rhodoreae</taxon>
        <taxon>Rhododendron</taxon>
    </lineage>
</organism>
<name>A0ACC0M2Q6_RHOML</name>
<comment type="caution">
    <text evidence="1">The sequence shown here is derived from an EMBL/GenBank/DDBJ whole genome shotgun (WGS) entry which is preliminary data.</text>
</comment>
<protein>
    <submittedName>
        <fullName evidence="1">Uncharacterized protein</fullName>
    </submittedName>
</protein>
<dbReference type="Proteomes" id="UP001062846">
    <property type="component" value="Chromosome 10"/>
</dbReference>
<reference evidence="1" key="1">
    <citation type="submission" date="2022-02" db="EMBL/GenBank/DDBJ databases">
        <title>Plant Genome Project.</title>
        <authorList>
            <person name="Zhang R.-G."/>
        </authorList>
    </citation>
    <scope>NUCLEOTIDE SEQUENCE</scope>
    <source>
        <strain evidence="1">AT1</strain>
    </source>
</reference>
<keyword evidence="2" id="KW-1185">Reference proteome</keyword>
<accession>A0ACC0M2Q6</accession>
<sequence length="204" mass="22352">MEVNPLSTVIRASKAQTEFDLISAIQREFLEHNDVPPSANQARRKPILGSLKINCDVAIPLGSEKATAAMVVRNKVGELVDGSTATFPVSSILQGELEAIRRACYMVEGLKGSPIMIESDNKRAIELSVSEFVPPWEVFAVVMDIRKLVQQLNLKVEWVKRSANKIAHQVAAWASKGQLNPAWISTPSVSLLSLLYSDVSNAEL</sequence>
<dbReference type="EMBL" id="CM046397">
    <property type="protein sequence ID" value="KAI8535286.1"/>
    <property type="molecule type" value="Genomic_DNA"/>
</dbReference>
<evidence type="ECO:0000313" key="2">
    <source>
        <dbReference type="Proteomes" id="UP001062846"/>
    </source>
</evidence>
<gene>
    <name evidence="1" type="ORF">RHMOL_Rhmol10G0162000</name>
</gene>